<reference evidence="1" key="1">
    <citation type="submission" date="2022-07" db="EMBL/GenBank/DDBJ databases">
        <title>Phylogenomic reconstructions and comparative analyses of Kickxellomycotina fungi.</title>
        <authorList>
            <person name="Reynolds N.K."/>
            <person name="Stajich J.E."/>
            <person name="Barry K."/>
            <person name="Grigoriev I.V."/>
            <person name="Crous P."/>
            <person name="Smith M.E."/>
        </authorList>
    </citation>
    <scope>NUCLEOTIDE SEQUENCE</scope>
    <source>
        <strain evidence="1">CBS 109367</strain>
    </source>
</reference>
<dbReference type="AlphaFoldDB" id="A0A9W8GJ05"/>
<feature type="non-terminal residue" evidence="1">
    <location>
        <position position="1"/>
    </location>
</feature>
<evidence type="ECO:0000313" key="1">
    <source>
        <dbReference type="EMBL" id="KAJ2685097.1"/>
    </source>
</evidence>
<dbReference type="Proteomes" id="UP001151516">
    <property type="component" value="Unassembled WGS sequence"/>
</dbReference>
<accession>A0A9W8GJ05</accession>
<evidence type="ECO:0000313" key="2">
    <source>
        <dbReference type="Proteomes" id="UP001151516"/>
    </source>
</evidence>
<gene>
    <name evidence="1" type="ORF">IWW39_004492</name>
</gene>
<keyword evidence="2" id="KW-1185">Reference proteome</keyword>
<comment type="caution">
    <text evidence="1">The sequence shown here is derived from an EMBL/GenBank/DDBJ whole genome shotgun (WGS) entry which is preliminary data.</text>
</comment>
<sequence length="94" mass="10613">FLVALVYATPTPYDYVFLSNIAYKDSYKVYYKSKPVCVNVDKAFSGRSTFVITRGRSVELFAGANCTNLVRTSRANNGDYGFWQPLMSFKVGKK</sequence>
<protein>
    <submittedName>
        <fullName evidence="1">Uncharacterized protein</fullName>
    </submittedName>
</protein>
<proteinExistence type="predicted"/>
<dbReference type="OrthoDB" id="5520063at2759"/>
<dbReference type="EMBL" id="JANBTX010000170">
    <property type="protein sequence ID" value="KAJ2685097.1"/>
    <property type="molecule type" value="Genomic_DNA"/>
</dbReference>
<organism evidence="1 2">
    <name type="scientific">Coemansia spiralis</name>
    <dbReference type="NCBI Taxonomy" id="417178"/>
    <lineage>
        <taxon>Eukaryota</taxon>
        <taxon>Fungi</taxon>
        <taxon>Fungi incertae sedis</taxon>
        <taxon>Zoopagomycota</taxon>
        <taxon>Kickxellomycotina</taxon>
        <taxon>Kickxellomycetes</taxon>
        <taxon>Kickxellales</taxon>
        <taxon>Kickxellaceae</taxon>
        <taxon>Coemansia</taxon>
    </lineage>
</organism>
<name>A0A9W8GJ05_9FUNG</name>